<organism evidence="6 7">
    <name type="scientific">Niabella pedocola</name>
    <dbReference type="NCBI Taxonomy" id="1752077"/>
    <lineage>
        <taxon>Bacteria</taxon>
        <taxon>Pseudomonadati</taxon>
        <taxon>Bacteroidota</taxon>
        <taxon>Chitinophagia</taxon>
        <taxon>Chitinophagales</taxon>
        <taxon>Chitinophagaceae</taxon>
        <taxon>Niabella</taxon>
    </lineage>
</organism>
<comment type="subcellular location">
    <subcellularLocation>
        <location evidence="1">Membrane</location>
        <topology evidence="1">Multi-pass membrane protein</topology>
    </subcellularLocation>
</comment>
<evidence type="ECO:0000256" key="2">
    <source>
        <dbReference type="ARBA" id="ARBA00022692"/>
    </source>
</evidence>
<keyword evidence="4 5" id="KW-0472">Membrane</keyword>
<reference evidence="6 7" key="1">
    <citation type="submission" date="2021-11" db="EMBL/GenBank/DDBJ databases">
        <title>Genomic of Niabella pedocola.</title>
        <authorList>
            <person name="Wu T."/>
        </authorList>
    </citation>
    <scope>NUCLEOTIDE SEQUENCE [LARGE SCALE GENOMIC DNA]</scope>
    <source>
        <strain evidence="6 7">JCM 31011</strain>
    </source>
</reference>
<feature type="transmembrane region" description="Helical" evidence="5">
    <location>
        <begin position="82"/>
        <end position="102"/>
    </location>
</feature>
<name>A0ABS8PY08_9BACT</name>
<feature type="transmembrane region" description="Helical" evidence="5">
    <location>
        <begin position="58"/>
        <end position="75"/>
    </location>
</feature>
<evidence type="ECO:0000256" key="3">
    <source>
        <dbReference type="ARBA" id="ARBA00022989"/>
    </source>
</evidence>
<dbReference type="Proteomes" id="UP001199816">
    <property type="component" value="Unassembled WGS sequence"/>
</dbReference>
<accession>A0ABS8PY08</accession>
<dbReference type="Pfam" id="PF07681">
    <property type="entry name" value="DoxX"/>
    <property type="match status" value="1"/>
</dbReference>
<keyword evidence="7" id="KW-1185">Reference proteome</keyword>
<keyword evidence="3 5" id="KW-1133">Transmembrane helix</keyword>
<dbReference type="RefSeq" id="WP_231008536.1">
    <property type="nucleotide sequence ID" value="NZ_JAJNEC010000007.1"/>
</dbReference>
<dbReference type="InterPro" id="IPR032808">
    <property type="entry name" value="DoxX"/>
</dbReference>
<evidence type="ECO:0000256" key="4">
    <source>
        <dbReference type="ARBA" id="ARBA00023136"/>
    </source>
</evidence>
<sequence length="131" mass="14246">METTNAVQSLKHVFELLRLTFGIVPIVAGFDKFTNVLTNWEHYINPFLAQLLPLPAPVFMKIVGVIEIVAGIIVFRKAAVGGYIVAAWLTAIAVTLLVGFYYPDVAVRDLVMAIGAFSMAKMAGIFSSGKQ</sequence>
<proteinExistence type="predicted"/>
<evidence type="ECO:0000256" key="5">
    <source>
        <dbReference type="SAM" id="Phobius"/>
    </source>
</evidence>
<evidence type="ECO:0000313" key="7">
    <source>
        <dbReference type="Proteomes" id="UP001199816"/>
    </source>
</evidence>
<evidence type="ECO:0008006" key="8">
    <source>
        <dbReference type="Google" id="ProtNLM"/>
    </source>
</evidence>
<evidence type="ECO:0000313" key="6">
    <source>
        <dbReference type="EMBL" id="MCD2425949.1"/>
    </source>
</evidence>
<protein>
    <recommendedName>
        <fullName evidence="8">tRNA (5-methylaminomethyl-2-thiouridylate)-methyltransferase</fullName>
    </recommendedName>
</protein>
<dbReference type="EMBL" id="JAJNEC010000007">
    <property type="protein sequence ID" value="MCD2425949.1"/>
    <property type="molecule type" value="Genomic_DNA"/>
</dbReference>
<comment type="caution">
    <text evidence="6">The sequence shown here is derived from an EMBL/GenBank/DDBJ whole genome shotgun (WGS) entry which is preliminary data.</text>
</comment>
<evidence type="ECO:0000256" key="1">
    <source>
        <dbReference type="ARBA" id="ARBA00004141"/>
    </source>
</evidence>
<keyword evidence="2 5" id="KW-0812">Transmembrane</keyword>
<gene>
    <name evidence="6" type="ORF">LQ567_24410</name>
</gene>